<keyword evidence="1" id="KW-1133">Transmembrane helix</keyword>
<protein>
    <recommendedName>
        <fullName evidence="4">Transmembrane protein</fullName>
    </recommendedName>
</protein>
<keyword evidence="3" id="KW-1185">Reference proteome</keyword>
<name>A0A2P9ATL9_9HYPH</name>
<evidence type="ECO:0000256" key="1">
    <source>
        <dbReference type="SAM" id="Phobius"/>
    </source>
</evidence>
<dbReference type="EMBL" id="FUIG01000056">
    <property type="protein sequence ID" value="SJM34512.1"/>
    <property type="molecule type" value="Genomic_DNA"/>
</dbReference>
<keyword evidence="1" id="KW-0812">Transmembrane</keyword>
<evidence type="ECO:0000313" key="2">
    <source>
        <dbReference type="EMBL" id="SJM34512.1"/>
    </source>
</evidence>
<accession>A0A2P9ATL9</accession>
<sequence>MALSIFKELAIVPRGPLARQIAAIETLIASRKVRNPSSAGSLRARLESAKREIVINDDSLATWVTCCAAVTSLFGLAALYWSFYAAVDQSCMGEPLALFTTIVHFVPLPLAILILYARAHFVYKDVWQKINLLKQDALA</sequence>
<gene>
    <name evidence="2" type="ORF">BQ8482_470004</name>
</gene>
<dbReference type="Proteomes" id="UP000245698">
    <property type="component" value="Unassembled WGS sequence"/>
</dbReference>
<feature type="transmembrane region" description="Helical" evidence="1">
    <location>
        <begin position="96"/>
        <end position="117"/>
    </location>
</feature>
<evidence type="ECO:0008006" key="4">
    <source>
        <dbReference type="Google" id="ProtNLM"/>
    </source>
</evidence>
<dbReference type="AlphaFoldDB" id="A0A2P9ATL9"/>
<keyword evidence="1" id="KW-0472">Membrane</keyword>
<reference evidence="3" key="1">
    <citation type="submission" date="2016-12" db="EMBL/GenBank/DDBJ databases">
        <authorList>
            <person name="Brunel B."/>
        </authorList>
    </citation>
    <scope>NUCLEOTIDE SEQUENCE [LARGE SCALE GENOMIC DNA]</scope>
</reference>
<feature type="transmembrane region" description="Helical" evidence="1">
    <location>
        <begin position="60"/>
        <end position="84"/>
    </location>
</feature>
<evidence type="ECO:0000313" key="3">
    <source>
        <dbReference type="Proteomes" id="UP000245698"/>
    </source>
</evidence>
<organism evidence="2 3">
    <name type="scientific">Mesorhizobium delmotii</name>
    <dbReference type="NCBI Taxonomy" id="1631247"/>
    <lineage>
        <taxon>Bacteria</taxon>
        <taxon>Pseudomonadati</taxon>
        <taxon>Pseudomonadota</taxon>
        <taxon>Alphaproteobacteria</taxon>
        <taxon>Hyphomicrobiales</taxon>
        <taxon>Phyllobacteriaceae</taxon>
        <taxon>Mesorhizobium</taxon>
    </lineage>
</organism>
<proteinExistence type="predicted"/>